<comment type="caution">
    <text evidence="4">The sequence shown here is derived from an EMBL/GenBank/DDBJ whole genome shotgun (WGS) entry which is preliminary data.</text>
</comment>
<proteinExistence type="predicted"/>
<keyword evidence="5" id="KW-1185">Reference proteome</keyword>
<organism evidence="4 5">
    <name type="scientific">Pseudooceanicola albus</name>
    <dbReference type="NCBI Taxonomy" id="2692189"/>
    <lineage>
        <taxon>Bacteria</taxon>
        <taxon>Pseudomonadati</taxon>
        <taxon>Pseudomonadota</taxon>
        <taxon>Alphaproteobacteria</taxon>
        <taxon>Rhodobacterales</taxon>
        <taxon>Paracoccaceae</taxon>
        <taxon>Pseudooceanicola</taxon>
    </lineage>
</organism>
<dbReference type="RefSeq" id="WP_160896997.1">
    <property type="nucleotide sequence ID" value="NZ_WUMU01000037.1"/>
</dbReference>
<gene>
    <name evidence="4" type="ORF">GR170_23875</name>
</gene>
<dbReference type="EMBL" id="WUMU01000037">
    <property type="protein sequence ID" value="MXN20878.1"/>
    <property type="molecule type" value="Genomic_DNA"/>
</dbReference>
<dbReference type="PROSITE" id="PS51014">
    <property type="entry name" value="COBK_CBIJ"/>
    <property type="match status" value="1"/>
</dbReference>
<dbReference type="Proteomes" id="UP000477911">
    <property type="component" value="Unassembled WGS sequence"/>
</dbReference>
<dbReference type="GO" id="GO:0016994">
    <property type="term" value="F:precorrin-6A reductase activity"/>
    <property type="evidence" value="ECO:0007669"/>
    <property type="project" value="InterPro"/>
</dbReference>
<evidence type="ECO:0000313" key="4">
    <source>
        <dbReference type="EMBL" id="MXN20878.1"/>
    </source>
</evidence>
<comment type="pathway">
    <text evidence="1">Cofactor biosynthesis; adenosylcobalamin biosynthesis.</text>
</comment>
<protein>
    <submittedName>
        <fullName evidence="4">Cobalt-precorrin-6A reductase</fullName>
        <ecNumber evidence="4">1.3.1.106</ecNumber>
    </submittedName>
</protein>
<dbReference type="NCBIfam" id="TIGR00715">
    <property type="entry name" value="precor6x_red"/>
    <property type="match status" value="1"/>
</dbReference>
<dbReference type="AlphaFoldDB" id="A0A6L7GBH4"/>
<dbReference type="EC" id="1.3.1.106" evidence="4"/>
<dbReference type="GO" id="GO:0009236">
    <property type="term" value="P:cobalamin biosynthetic process"/>
    <property type="evidence" value="ECO:0007669"/>
    <property type="project" value="UniProtKB-UniPathway"/>
</dbReference>
<dbReference type="PANTHER" id="PTHR36925">
    <property type="entry name" value="COBALT-PRECORRIN-6A REDUCTASE"/>
    <property type="match status" value="1"/>
</dbReference>
<evidence type="ECO:0000256" key="1">
    <source>
        <dbReference type="ARBA" id="ARBA00004953"/>
    </source>
</evidence>
<dbReference type="Pfam" id="PF02571">
    <property type="entry name" value="CbiJ"/>
    <property type="match status" value="1"/>
</dbReference>
<sequence>MILLLGGTAEARVLGGKLAEAGRPAVVSLAGAVLRPAPQPLPTRIGGFGGDAGFAAYLMSERISAVLDATHPFAARITARAARICGDLGLPYARLSRPGWQEGPGDHWHRIDRAEEAARIIPETAHVFLASGRLGLAAFAGLAGRQLTVRVVEDRGDPFPHPNGRWLVARPPFTQAAEVALFRDLGIDWIVAKESGGSGRAKLDAARQLGLGVVLLNRPPEPPGVPLFRDVESALHWLEALP</sequence>
<evidence type="ECO:0000256" key="3">
    <source>
        <dbReference type="ARBA" id="ARBA00023002"/>
    </source>
</evidence>
<evidence type="ECO:0000256" key="2">
    <source>
        <dbReference type="ARBA" id="ARBA00022573"/>
    </source>
</evidence>
<accession>A0A6L7GBH4</accession>
<dbReference type="UniPathway" id="UPA00148"/>
<reference evidence="4 5" key="1">
    <citation type="submission" date="2019-12" db="EMBL/GenBank/DDBJ databases">
        <authorList>
            <person name="Li M."/>
        </authorList>
    </citation>
    <scope>NUCLEOTIDE SEQUENCE [LARGE SCALE GENOMIC DNA]</scope>
    <source>
        <strain evidence="4 5">GBMRC 2024</strain>
    </source>
</reference>
<dbReference type="InterPro" id="IPR003723">
    <property type="entry name" value="Precorrin-6x_reduct"/>
</dbReference>
<keyword evidence="3 4" id="KW-0560">Oxidoreductase</keyword>
<name>A0A6L7GBH4_9RHOB</name>
<dbReference type="PANTHER" id="PTHR36925:SF1">
    <property type="entry name" value="COBALT-PRECORRIN-6A REDUCTASE"/>
    <property type="match status" value="1"/>
</dbReference>
<evidence type="ECO:0000313" key="5">
    <source>
        <dbReference type="Proteomes" id="UP000477911"/>
    </source>
</evidence>
<dbReference type="NCBIfam" id="NF005968">
    <property type="entry name" value="PRK08057.1-2"/>
    <property type="match status" value="1"/>
</dbReference>
<keyword evidence="2" id="KW-0169">Cobalamin biosynthesis</keyword>